<dbReference type="RefSeq" id="WP_381504684.1">
    <property type="nucleotide sequence ID" value="NZ_JBHUOM010000022.1"/>
</dbReference>
<gene>
    <name evidence="1" type="ORF">ACFS25_20330</name>
</gene>
<dbReference type="Proteomes" id="UP001597512">
    <property type="component" value="Unassembled WGS sequence"/>
</dbReference>
<evidence type="ECO:0008006" key="3">
    <source>
        <dbReference type="Google" id="ProtNLM"/>
    </source>
</evidence>
<organism evidence="1 2">
    <name type="scientific">Spirosoma flavum</name>
    <dbReference type="NCBI Taxonomy" id="2048557"/>
    <lineage>
        <taxon>Bacteria</taxon>
        <taxon>Pseudomonadati</taxon>
        <taxon>Bacteroidota</taxon>
        <taxon>Cytophagia</taxon>
        <taxon>Cytophagales</taxon>
        <taxon>Cytophagaceae</taxon>
        <taxon>Spirosoma</taxon>
    </lineage>
</organism>
<comment type="caution">
    <text evidence="1">The sequence shown here is derived from an EMBL/GenBank/DDBJ whole genome shotgun (WGS) entry which is preliminary data.</text>
</comment>
<keyword evidence="2" id="KW-1185">Reference proteome</keyword>
<reference evidence="2" key="1">
    <citation type="journal article" date="2019" name="Int. J. Syst. Evol. Microbiol.">
        <title>The Global Catalogue of Microorganisms (GCM) 10K type strain sequencing project: providing services to taxonomists for standard genome sequencing and annotation.</title>
        <authorList>
            <consortium name="The Broad Institute Genomics Platform"/>
            <consortium name="The Broad Institute Genome Sequencing Center for Infectious Disease"/>
            <person name="Wu L."/>
            <person name="Ma J."/>
        </authorList>
    </citation>
    <scope>NUCLEOTIDE SEQUENCE [LARGE SCALE GENOMIC DNA]</scope>
    <source>
        <strain evidence="2">KCTC 52490</strain>
    </source>
</reference>
<accession>A0ABW6ANJ8</accession>
<evidence type="ECO:0000313" key="2">
    <source>
        <dbReference type="Proteomes" id="UP001597512"/>
    </source>
</evidence>
<name>A0ABW6ANJ8_9BACT</name>
<protein>
    <recommendedName>
        <fullName evidence="3">Nucleotidyl transferase AbiEii/AbiGii toxin family protein</fullName>
    </recommendedName>
</protein>
<proteinExistence type="predicted"/>
<dbReference type="EMBL" id="JBHUOM010000022">
    <property type="protein sequence ID" value="MFD2936142.1"/>
    <property type="molecule type" value="Genomic_DNA"/>
</dbReference>
<sequence>MLSPEYHPDALNRLRLKAVANQLGPLNEQVVYVGGATVSLYVDENATLDIRPTDDVDVIIELASYTNYSQLDERLRALGFQNDIMSGVICRYRMPGMLIDVIEHVVVDVMPTKPEILGFSNRWYIEGYERAIDYALDEQTTIRIFSLPYFLAAKLEALAGRGGRDLRLSSDFEDIVFVLDNAPNLATQLSEGSTWVQTYLRETFARLLARPDITEGIYAHLPSRFATARAHRIIGLLTQFCAIE</sequence>
<evidence type="ECO:0000313" key="1">
    <source>
        <dbReference type="EMBL" id="MFD2936142.1"/>
    </source>
</evidence>